<dbReference type="InterPro" id="IPR016071">
    <property type="entry name" value="Staphylococal_nuclease_OB-fold"/>
</dbReference>
<accession>A0A344PKX0</accession>
<sequence>MTCLAALCLIGALAVDGDTLRAGDLRVRIWGIDAPERMDPYGPASSAAMAALIDGKVLACDDRGPDRYGRTVSRCVLPDGRDIACVMVAAGQAKDWPRYSKGAYAACNGSRPPGRR</sequence>
<dbReference type="PROSITE" id="PS50830">
    <property type="entry name" value="TNASE_3"/>
    <property type="match status" value="1"/>
</dbReference>
<feature type="domain" description="TNase-like" evidence="1">
    <location>
        <begin position="15"/>
        <end position="94"/>
    </location>
</feature>
<gene>
    <name evidence="2" type="ORF">DRW48_10280</name>
</gene>
<evidence type="ECO:0000259" key="1">
    <source>
        <dbReference type="PROSITE" id="PS50830"/>
    </source>
</evidence>
<dbReference type="SMART" id="SM00318">
    <property type="entry name" value="SNc"/>
    <property type="match status" value="1"/>
</dbReference>
<organism evidence="2 3">
    <name type="scientific">Paracoccus suum</name>
    <dbReference type="NCBI Taxonomy" id="2259340"/>
    <lineage>
        <taxon>Bacteria</taxon>
        <taxon>Pseudomonadati</taxon>
        <taxon>Pseudomonadota</taxon>
        <taxon>Alphaproteobacteria</taxon>
        <taxon>Rhodobacterales</taxon>
        <taxon>Paracoccaceae</taxon>
        <taxon>Paracoccus</taxon>
    </lineage>
</organism>
<dbReference type="KEGG" id="pars:DRW48_10280"/>
<reference evidence="3" key="1">
    <citation type="submission" date="2018-07" db="EMBL/GenBank/DDBJ databases">
        <title>Genome sequencing of Paracoccus sp. SC2-6.</title>
        <authorList>
            <person name="Heo J."/>
            <person name="Kim S.-J."/>
            <person name="Kwon S.-W."/>
        </authorList>
    </citation>
    <scope>NUCLEOTIDE SEQUENCE [LARGE SCALE GENOMIC DNA]</scope>
    <source>
        <strain evidence="3">SC2-6</strain>
    </source>
</reference>
<dbReference type="Proteomes" id="UP000252023">
    <property type="component" value="Chromosome"/>
</dbReference>
<dbReference type="RefSeq" id="WP_114076344.1">
    <property type="nucleotide sequence ID" value="NZ_CP030918.1"/>
</dbReference>
<keyword evidence="3" id="KW-1185">Reference proteome</keyword>
<dbReference type="EMBL" id="CP030918">
    <property type="protein sequence ID" value="AXC50025.1"/>
    <property type="molecule type" value="Genomic_DNA"/>
</dbReference>
<dbReference type="Pfam" id="PF00565">
    <property type="entry name" value="SNase"/>
    <property type="match status" value="1"/>
</dbReference>
<proteinExistence type="predicted"/>
<dbReference type="Gene3D" id="2.40.50.90">
    <property type="match status" value="1"/>
</dbReference>
<name>A0A344PKX0_9RHOB</name>
<dbReference type="AlphaFoldDB" id="A0A344PKX0"/>
<dbReference type="SUPFAM" id="SSF50199">
    <property type="entry name" value="Staphylococcal nuclease"/>
    <property type="match status" value="1"/>
</dbReference>
<dbReference type="InterPro" id="IPR035437">
    <property type="entry name" value="SNase_OB-fold_sf"/>
</dbReference>
<dbReference type="OrthoDB" id="9805504at2"/>
<evidence type="ECO:0000313" key="2">
    <source>
        <dbReference type="EMBL" id="AXC50025.1"/>
    </source>
</evidence>
<evidence type="ECO:0000313" key="3">
    <source>
        <dbReference type="Proteomes" id="UP000252023"/>
    </source>
</evidence>
<protein>
    <submittedName>
        <fullName evidence="2">Thermonuclease family protein</fullName>
    </submittedName>
</protein>